<dbReference type="GO" id="GO:0005524">
    <property type="term" value="F:ATP binding"/>
    <property type="evidence" value="ECO:0007669"/>
    <property type="project" value="UniProtKB-KW"/>
</dbReference>
<dbReference type="Pfam" id="PF00012">
    <property type="entry name" value="HSP70"/>
    <property type="match status" value="1"/>
</dbReference>
<dbReference type="Proteomes" id="UP000253551">
    <property type="component" value="Unassembled WGS sequence"/>
</dbReference>
<accession>A0A367J2I8</accession>
<keyword evidence="2" id="KW-0067">ATP-binding</keyword>
<feature type="non-terminal residue" evidence="3">
    <location>
        <position position="1"/>
    </location>
</feature>
<dbReference type="EMBL" id="PJQM01004534">
    <property type="protein sequence ID" value="RCH84130.1"/>
    <property type="molecule type" value="Genomic_DNA"/>
</dbReference>
<proteinExistence type="predicted"/>
<dbReference type="STRING" id="4846.A0A367J2I8"/>
<evidence type="ECO:0000256" key="2">
    <source>
        <dbReference type="ARBA" id="ARBA00022840"/>
    </source>
</evidence>
<reference evidence="3 4" key="1">
    <citation type="journal article" date="2018" name="G3 (Bethesda)">
        <title>Phylogenetic and Phylogenomic Definition of Rhizopus Species.</title>
        <authorList>
            <person name="Gryganskyi A.P."/>
            <person name="Golan J."/>
            <person name="Dolatabadi S."/>
            <person name="Mondo S."/>
            <person name="Robb S."/>
            <person name="Idnurm A."/>
            <person name="Muszewska A."/>
            <person name="Steczkiewicz K."/>
            <person name="Masonjones S."/>
            <person name="Liao H.L."/>
            <person name="Gajdeczka M.T."/>
            <person name="Anike F."/>
            <person name="Vuek A."/>
            <person name="Anishchenko I.M."/>
            <person name="Voigt K."/>
            <person name="de Hoog G.S."/>
            <person name="Smith M.E."/>
            <person name="Heitman J."/>
            <person name="Vilgalys R."/>
            <person name="Stajich J.E."/>
        </authorList>
    </citation>
    <scope>NUCLEOTIDE SEQUENCE [LARGE SCALE GENOMIC DNA]</scope>
    <source>
        <strain evidence="3 4">LSU 92-RS-03</strain>
    </source>
</reference>
<dbReference type="PANTHER" id="PTHR19375">
    <property type="entry name" value="HEAT SHOCK PROTEIN 70KDA"/>
    <property type="match status" value="1"/>
</dbReference>
<dbReference type="SUPFAM" id="SSF100920">
    <property type="entry name" value="Heat shock protein 70kD (HSP70), peptide-binding domain"/>
    <property type="match status" value="1"/>
</dbReference>
<dbReference type="InterPro" id="IPR013126">
    <property type="entry name" value="Hsp_70_fam"/>
</dbReference>
<organism evidence="3 4">
    <name type="scientific">Rhizopus stolonifer</name>
    <name type="common">Rhizopus nigricans</name>
    <dbReference type="NCBI Taxonomy" id="4846"/>
    <lineage>
        <taxon>Eukaryota</taxon>
        <taxon>Fungi</taxon>
        <taxon>Fungi incertae sedis</taxon>
        <taxon>Mucoromycota</taxon>
        <taxon>Mucoromycotina</taxon>
        <taxon>Mucoromycetes</taxon>
        <taxon>Mucorales</taxon>
        <taxon>Mucorineae</taxon>
        <taxon>Rhizopodaceae</taxon>
        <taxon>Rhizopus</taxon>
    </lineage>
</organism>
<sequence length="167" mass="18835">IPNKKTEDCYIYGDNQLDVLIQVFEGAKFQVTFDVDANSTLNVSVLEKSTGKANKITITNYNGHLSKEDIEHMVNDIKKAVFPGKKTLNSWSMMPKITRPKKEEAVSHTQAKNGFKSYAYNLQNEKVENDLSEEDKTKLNAVNSLESYACSLRNTLQDEKIGDVLPE</sequence>
<dbReference type="Gene3D" id="2.60.34.10">
    <property type="entry name" value="Substrate Binding Domain Of DNAk, Chain A, domain 1"/>
    <property type="match status" value="1"/>
</dbReference>
<dbReference type="GO" id="GO:0140662">
    <property type="term" value="F:ATP-dependent protein folding chaperone"/>
    <property type="evidence" value="ECO:0007669"/>
    <property type="project" value="InterPro"/>
</dbReference>
<keyword evidence="1" id="KW-0547">Nucleotide-binding</keyword>
<dbReference type="OrthoDB" id="2401965at2759"/>
<comment type="caution">
    <text evidence="3">The sequence shown here is derived from an EMBL/GenBank/DDBJ whole genome shotgun (WGS) entry which is preliminary data.</text>
</comment>
<evidence type="ECO:0000256" key="1">
    <source>
        <dbReference type="ARBA" id="ARBA00022741"/>
    </source>
</evidence>
<gene>
    <name evidence="3" type="primary">HSP70_3</name>
    <name evidence="3" type="ORF">CU098_002628</name>
</gene>
<evidence type="ECO:0000313" key="4">
    <source>
        <dbReference type="Proteomes" id="UP000253551"/>
    </source>
</evidence>
<evidence type="ECO:0000313" key="3">
    <source>
        <dbReference type="EMBL" id="RCH84130.1"/>
    </source>
</evidence>
<dbReference type="InterPro" id="IPR029047">
    <property type="entry name" value="HSP70_peptide-bd_sf"/>
</dbReference>
<protein>
    <submittedName>
        <fullName evidence="3">Hsp70 chaperone</fullName>
    </submittedName>
</protein>
<keyword evidence="4" id="KW-1185">Reference proteome</keyword>
<name>A0A367J2I8_RHIST</name>
<dbReference type="AlphaFoldDB" id="A0A367J2I8"/>